<evidence type="ECO:0000313" key="1">
    <source>
        <dbReference type="EMBL" id="CAG9761283.1"/>
    </source>
</evidence>
<keyword evidence="2" id="KW-1185">Reference proteome</keyword>
<accession>A0A9N9Q9K6</accession>
<name>A0A9N9Q9K6_9CUCU</name>
<sequence>MDDILIELSDTDLEQLVKMYEKHRKELPYLYSFLHICVKSKKIGMPDFVKVWSPNNWWKIEGTFIASVPVRQMGALQTLEQYKLKGYAALAVKKWPKL</sequence>
<dbReference type="AlphaFoldDB" id="A0A9N9Q9K6"/>
<proteinExistence type="predicted"/>
<dbReference type="EMBL" id="OU892286">
    <property type="protein sequence ID" value="CAG9761283.1"/>
    <property type="molecule type" value="Genomic_DNA"/>
</dbReference>
<gene>
    <name evidence="1" type="ORF">CEUTPL_LOCUS1988</name>
</gene>
<reference evidence="1" key="1">
    <citation type="submission" date="2022-01" db="EMBL/GenBank/DDBJ databases">
        <authorList>
            <person name="King R."/>
        </authorList>
    </citation>
    <scope>NUCLEOTIDE SEQUENCE</scope>
</reference>
<organism evidence="1 2">
    <name type="scientific">Ceutorhynchus assimilis</name>
    <name type="common">cabbage seed weevil</name>
    <dbReference type="NCBI Taxonomy" id="467358"/>
    <lineage>
        <taxon>Eukaryota</taxon>
        <taxon>Metazoa</taxon>
        <taxon>Ecdysozoa</taxon>
        <taxon>Arthropoda</taxon>
        <taxon>Hexapoda</taxon>
        <taxon>Insecta</taxon>
        <taxon>Pterygota</taxon>
        <taxon>Neoptera</taxon>
        <taxon>Endopterygota</taxon>
        <taxon>Coleoptera</taxon>
        <taxon>Polyphaga</taxon>
        <taxon>Cucujiformia</taxon>
        <taxon>Curculionidae</taxon>
        <taxon>Ceutorhynchinae</taxon>
        <taxon>Ceutorhynchus</taxon>
    </lineage>
</organism>
<dbReference type="OrthoDB" id="61870at2759"/>
<evidence type="ECO:0000313" key="2">
    <source>
        <dbReference type="Proteomes" id="UP001152799"/>
    </source>
</evidence>
<dbReference type="Proteomes" id="UP001152799">
    <property type="component" value="Chromosome 10"/>
</dbReference>
<protein>
    <submittedName>
        <fullName evidence="1">Uncharacterized protein</fullName>
    </submittedName>
</protein>